<keyword evidence="6 7" id="KW-0472">Membrane</keyword>
<dbReference type="EMBL" id="HBIM01011419">
    <property type="protein sequence ID" value="CAE0412171.1"/>
    <property type="molecule type" value="Transcribed_RNA"/>
</dbReference>
<dbReference type="InterPro" id="IPR036259">
    <property type="entry name" value="MFS_trans_sf"/>
</dbReference>
<keyword evidence="4 7" id="KW-0732">Signal</keyword>
<comment type="subcellular location">
    <subcellularLocation>
        <location evidence="1">Membrane</location>
        <topology evidence="1">Multi-pass membrane protein</topology>
    </subcellularLocation>
</comment>
<feature type="chain" id="PRO_5031601245" description="Transmembrane 9 superfamily member" evidence="7">
    <location>
        <begin position="20"/>
        <end position="742"/>
    </location>
</feature>
<accession>A0A7S3L525</accession>
<evidence type="ECO:0000256" key="5">
    <source>
        <dbReference type="ARBA" id="ARBA00022989"/>
    </source>
</evidence>
<evidence type="ECO:0000256" key="2">
    <source>
        <dbReference type="ARBA" id="ARBA00005227"/>
    </source>
</evidence>
<dbReference type="GO" id="GO:0072657">
    <property type="term" value="P:protein localization to membrane"/>
    <property type="evidence" value="ECO:0007669"/>
    <property type="project" value="TreeGrafter"/>
</dbReference>
<proteinExistence type="inferred from homology"/>
<dbReference type="AlphaFoldDB" id="A0A7S3L525"/>
<evidence type="ECO:0000256" key="7">
    <source>
        <dbReference type="RuleBase" id="RU363079"/>
    </source>
</evidence>
<comment type="similarity">
    <text evidence="2 7">Belongs to the nonaspanin (TM9SF) (TC 9.A.2) family.</text>
</comment>
<keyword evidence="3 7" id="KW-0812">Transmembrane</keyword>
<gene>
    <name evidence="8" type="ORF">ACOF00016_LOCUS9443</name>
</gene>
<feature type="transmembrane region" description="Helical" evidence="7">
    <location>
        <begin position="632"/>
        <end position="658"/>
    </location>
</feature>
<dbReference type="Pfam" id="PF02990">
    <property type="entry name" value="EMP70"/>
    <property type="match status" value="1"/>
</dbReference>
<evidence type="ECO:0000256" key="1">
    <source>
        <dbReference type="ARBA" id="ARBA00004141"/>
    </source>
</evidence>
<feature type="transmembrane region" description="Helical" evidence="7">
    <location>
        <begin position="379"/>
        <end position="401"/>
    </location>
</feature>
<evidence type="ECO:0000256" key="6">
    <source>
        <dbReference type="ARBA" id="ARBA00023136"/>
    </source>
</evidence>
<dbReference type="InterPro" id="IPR004240">
    <property type="entry name" value="EMP70"/>
</dbReference>
<dbReference type="SUPFAM" id="SSF103473">
    <property type="entry name" value="MFS general substrate transporter"/>
    <property type="match status" value="1"/>
</dbReference>
<evidence type="ECO:0000313" key="8">
    <source>
        <dbReference type="EMBL" id="CAE0412171.1"/>
    </source>
</evidence>
<dbReference type="PANTHER" id="PTHR10766:SF111">
    <property type="entry name" value="TRANSMEMBRANE 9 SUPERFAMILY MEMBER 2"/>
    <property type="match status" value="1"/>
</dbReference>
<organism evidence="8">
    <name type="scientific">Amphora coffeiformis</name>
    <dbReference type="NCBI Taxonomy" id="265554"/>
    <lineage>
        <taxon>Eukaryota</taxon>
        <taxon>Sar</taxon>
        <taxon>Stramenopiles</taxon>
        <taxon>Ochrophyta</taxon>
        <taxon>Bacillariophyta</taxon>
        <taxon>Bacillariophyceae</taxon>
        <taxon>Bacillariophycidae</taxon>
        <taxon>Thalassiophysales</taxon>
        <taxon>Catenulaceae</taxon>
        <taxon>Amphora</taxon>
    </lineage>
</organism>
<protein>
    <recommendedName>
        <fullName evidence="7">Transmembrane 9 superfamily member</fullName>
    </recommendedName>
</protein>
<feature type="signal peptide" evidence="7">
    <location>
        <begin position="1"/>
        <end position="19"/>
    </location>
</feature>
<feature type="transmembrane region" description="Helical" evidence="7">
    <location>
        <begin position="603"/>
        <end position="626"/>
    </location>
</feature>
<feature type="transmembrane region" description="Helical" evidence="7">
    <location>
        <begin position="513"/>
        <end position="537"/>
    </location>
</feature>
<feature type="transmembrane region" description="Helical" evidence="7">
    <location>
        <begin position="670"/>
        <end position="690"/>
    </location>
</feature>
<dbReference type="PANTHER" id="PTHR10766">
    <property type="entry name" value="TRANSMEMBRANE 9 SUPERFAMILY PROTEIN"/>
    <property type="match status" value="1"/>
</dbReference>
<feature type="transmembrane region" description="Helical" evidence="7">
    <location>
        <begin position="479"/>
        <end position="501"/>
    </location>
</feature>
<evidence type="ECO:0000256" key="3">
    <source>
        <dbReference type="ARBA" id="ARBA00022692"/>
    </source>
</evidence>
<feature type="transmembrane region" description="Helical" evidence="7">
    <location>
        <begin position="702"/>
        <end position="731"/>
    </location>
</feature>
<feature type="transmembrane region" description="Helical" evidence="7">
    <location>
        <begin position="443"/>
        <end position="467"/>
    </location>
</feature>
<evidence type="ECO:0000256" key="4">
    <source>
        <dbReference type="ARBA" id="ARBA00022729"/>
    </source>
</evidence>
<dbReference type="GO" id="GO:0005737">
    <property type="term" value="C:cytoplasm"/>
    <property type="evidence" value="ECO:0007669"/>
    <property type="project" value="UniProtKB-ARBA"/>
</dbReference>
<name>A0A7S3L525_9STRA</name>
<sequence>MMFSFRHFAVFFFLASATANLADRRREKAFKRFEQAIQNTELKDHTKDKLEAGKRLNLRERREVRTVEKNNYLKQRAAGQDEVSNTAEAARLRAYRLRSKKRKGLIRKREASLAEVLFPGVAPNEYAFNENVYIYTDLVDSRKTPIPFEYFDLPFCPPPVETAYKKQKRERRNLGNRLQGYEKKVAPFTMIHVKEDRGCTPLCTVVLSPKKLRWLRQMIQRQYRVQLTLDQLPILMRSKEYNYAIRGYPIGFQAPKNYEMLEADQFYLFNHLKFTITYYEGEELSGVHITGFDVHPMSVTHDVGDDAGLVNERSNLPTCAGEPVLNDPESYLALRFSKTSSASLPVTYSYEVEWKQSDLPWADRWDVYLVGAPDDDLHYFSIVNSLMIVLFLTGAISTIMIRTLRKDIAVYNELDSLDDAAEETGWKLVHGDVFRPPSTAPMLLSVLIGTGCQVGLAFALSMLAAMAKLLNPVKKGHTLTAMIVLYVFCGSVAGYVSSRIYKFTEGKAWKMNILMTAVGLPGCLVVVFTILNIFLSIAGAATAVSILTIIFLFFLWVCVSAPLVMVGAFFGLKANKFECPVKTNQIARVIPPMPFYVDPKFTVLMGGLLPFGSVCIELAFIMSALWLHQIYYVMGFLLAVLFILTATCAQVSIVLAYLQLCCENHRWWWWSFWNCASGGLYLFAYSIWFLTSRLEMVGFLPVIVYLAYMGMISIIFGIFCGSVGFLASFWFTRMIYGAVKVD</sequence>
<dbReference type="GO" id="GO:0016020">
    <property type="term" value="C:membrane"/>
    <property type="evidence" value="ECO:0007669"/>
    <property type="project" value="UniProtKB-SubCell"/>
</dbReference>
<feature type="transmembrane region" description="Helical" evidence="7">
    <location>
        <begin position="543"/>
        <end position="572"/>
    </location>
</feature>
<keyword evidence="5 7" id="KW-1133">Transmembrane helix</keyword>
<reference evidence="8" key="1">
    <citation type="submission" date="2021-01" db="EMBL/GenBank/DDBJ databases">
        <authorList>
            <person name="Corre E."/>
            <person name="Pelletier E."/>
            <person name="Niang G."/>
            <person name="Scheremetjew M."/>
            <person name="Finn R."/>
            <person name="Kale V."/>
            <person name="Holt S."/>
            <person name="Cochrane G."/>
            <person name="Meng A."/>
            <person name="Brown T."/>
            <person name="Cohen L."/>
        </authorList>
    </citation>
    <scope>NUCLEOTIDE SEQUENCE</scope>
    <source>
        <strain evidence="8">CCMP127</strain>
    </source>
</reference>